<dbReference type="InterPro" id="IPR006140">
    <property type="entry name" value="D-isomer_DH_NAD-bd"/>
</dbReference>
<dbReference type="GO" id="GO:0051287">
    <property type="term" value="F:NAD binding"/>
    <property type="evidence" value="ECO:0007669"/>
    <property type="project" value="InterPro"/>
</dbReference>
<evidence type="ECO:0000313" key="5">
    <source>
        <dbReference type="EMBL" id="TDC48615.1"/>
    </source>
</evidence>
<name>A0A4V2XWB2_9ACTN</name>
<feature type="region of interest" description="Disordered" evidence="3">
    <location>
        <begin position="183"/>
        <end position="202"/>
    </location>
</feature>
<evidence type="ECO:0000256" key="3">
    <source>
        <dbReference type="SAM" id="MobiDB-lite"/>
    </source>
</evidence>
<keyword evidence="6" id="KW-1185">Reference proteome</keyword>
<evidence type="ECO:0000313" key="6">
    <source>
        <dbReference type="Proteomes" id="UP000295621"/>
    </source>
</evidence>
<organism evidence="5 6">
    <name type="scientific">Jiangella ureilytica</name>
    <dbReference type="NCBI Taxonomy" id="2530374"/>
    <lineage>
        <taxon>Bacteria</taxon>
        <taxon>Bacillati</taxon>
        <taxon>Actinomycetota</taxon>
        <taxon>Actinomycetes</taxon>
        <taxon>Jiangellales</taxon>
        <taxon>Jiangellaceae</taxon>
        <taxon>Jiangella</taxon>
    </lineage>
</organism>
<dbReference type="Pfam" id="PF02826">
    <property type="entry name" value="2-Hacid_dh_C"/>
    <property type="match status" value="1"/>
</dbReference>
<keyword evidence="1" id="KW-0560">Oxidoreductase</keyword>
<evidence type="ECO:0000256" key="2">
    <source>
        <dbReference type="ARBA" id="ARBA00023027"/>
    </source>
</evidence>
<feature type="domain" description="D-isomer specific 2-hydroxyacid dehydrogenase NAD-binding" evidence="4">
    <location>
        <begin position="109"/>
        <end position="298"/>
    </location>
</feature>
<dbReference type="EMBL" id="SMKL01000053">
    <property type="protein sequence ID" value="TDC48615.1"/>
    <property type="molecule type" value="Genomic_DNA"/>
</dbReference>
<dbReference type="CDD" id="cd05300">
    <property type="entry name" value="2-Hacid_dh_1"/>
    <property type="match status" value="1"/>
</dbReference>
<dbReference type="PANTHER" id="PTHR43333">
    <property type="entry name" value="2-HACID_DH_C DOMAIN-CONTAINING PROTEIN"/>
    <property type="match status" value="1"/>
</dbReference>
<dbReference type="SUPFAM" id="SSF52283">
    <property type="entry name" value="Formate/glycerate dehydrogenase catalytic domain-like"/>
    <property type="match status" value="1"/>
</dbReference>
<sequence length="337" mass="36923">MPEPLNVLVAMPVHEEWLARIRAAAPDAVIDCRDPITPGEKLPEAELRDRTVLFADHAPANAEALASLRWLQLGSAGYQQLAGLPLPDGVRVTNGSGVNDVPIAEWCVLMILALGRRLPQSLRDQAACRWDRDVTYQIELRGRRVGIFGYGSIGREVGRLCRGLGLEVWALSRSGFEPRPLRFRPAAADGDSDPEPDRGFGPSELPEFLAGLDVLVVTAPLTDETRGAFGARELALLPPRAVLLNPARAHIVDEAALLDALRSGRLAGAALDSHYREPMPPDDPFWTAPNTIVTPHVSGSTGSPHFSSRLWELFAQNLDRYRAGRPLLNEIADRDWR</sequence>
<proteinExistence type="predicted"/>
<dbReference type="SUPFAM" id="SSF51735">
    <property type="entry name" value="NAD(P)-binding Rossmann-fold domains"/>
    <property type="match status" value="1"/>
</dbReference>
<comment type="caution">
    <text evidence="5">The sequence shown here is derived from an EMBL/GenBank/DDBJ whole genome shotgun (WGS) entry which is preliminary data.</text>
</comment>
<dbReference type="InterPro" id="IPR036291">
    <property type="entry name" value="NAD(P)-bd_dom_sf"/>
</dbReference>
<protein>
    <submittedName>
        <fullName evidence="5">D-2-hydroxyacid dehydrogenase</fullName>
    </submittedName>
</protein>
<evidence type="ECO:0000259" key="4">
    <source>
        <dbReference type="Pfam" id="PF02826"/>
    </source>
</evidence>
<dbReference type="RefSeq" id="WP_131985941.1">
    <property type="nucleotide sequence ID" value="NZ_SMKL01000053.1"/>
</dbReference>
<accession>A0A4V2XWB2</accession>
<dbReference type="Gene3D" id="3.40.50.720">
    <property type="entry name" value="NAD(P)-binding Rossmann-like Domain"/>
    <property type="match status" value="2"/>
</dbReference>
<dbReference type="AlphaFoldDB" id="A0A4V2XWB2"/>
<dbReference type="PANTHER" id="PTHR43333:SF1">
    <property type="entry name" value="D-ISOMER SPECIFIC 2-HYDROXYACID DEHYDROGENASE NAD-BINDING DOMAIN-CONTAINING PROTEIN"/>
    <property type="match status" value="1"/>
</dbReference>
<keyword evidence="2" id="KW-0520">NAD</keyword>
<reference evidence="5 6" key="1">
    <citation type="submission" date="2019-02" db="EMBL/GenBank/DDBJ databases">
        <title>Draft genome sequences of novel Actinobacteria.</title>
        <authorList>
            <person name="Sahin N."/>
            <person name="Ay H."/>
            <person name="Saygin H."/>
        </authorList>
    </citation>
    <scope>NUCLEOTIDE SEQUENCE [LARGE SCALE GENOMIC DNA]</scope>
    <source>
        <strain evidence="5 6">KC603</strain>
    </source>
</reference>
<dbReference type="GO" id="GO:0016491">
    <property type="term" value="F:oxidoreductase activity"/>
    <property type="evidence" value="ECO:0007669"/>
    <property type="project" value="UniProtKB-KW"/>
</dbReference>
<dbReference type="Proteomes" id="UP000295621">
    <property type="component" value="Unassembled WGS sequence"/>
</dbReference>
<dbReference type="OrthoDB" id="117809at2"/>
<evidence type="ECO:0000256" key="1">
    <source>
        <dbReference type="ARBA" id="ARBA00023002"/>
    </source>
</evidence>
<gene>
    <name evidence="5" type="ORF">E1212_20690</name>
</gene>